<protein>
    <submittedName>
        <fullName evidence="1">DUF2071 domain-containing protein</fullName>
    </submittedName>
</protein>
<dbReference type="PANTHER" id="PTHR39186:SF1">
    <property type="entry name" value="DUF2071 DOMAIN-CONTAINING PROTEIN"/>
    <property type="match status" value="1"/>
</dbReference>
<dbReference type="PANTHER" id="PTHR39186">
    <property type="entry name" value="DUF2071 FAMILY PROTEIN"/>
    <property type="match status" value="1"/>
</dbReference>
<dbReference type="AlphaFoldDB" id="A0AAU7BQU7"/>
<dbReference type="EMBL" id="CP157199">
    <property type="protein sequence ID" value="XBG60451.1"/>
    <property type="molecule type" value="Genomic_DNA"/>
</dbReference>
<dbReference type="InterPro" id="IPR018644">
    <property type="entry name" value="DUF2071"/>
</dbReference>
<sequence length="233" mass="27572">MSFLTAKWENLIMANYVINSEILKPHIPSGTQLDFFEGNCYISLVGFMFKNTKVLGIKMPYHINFEKVNLRFYVKRNDKRGVVFIKEIVPKPLITFIANSLYNEHYQTCKMKHDEDNTNNHYSYHWKIKEKWQSLSVKTKQNTIPIIENSEAEFIAEHYYGYTKGKHKTFEYEVKHPKWKQKEIINYDINVNFAANYGSEFRMLNQLMPKSVFLATGSDISVENKRIINPIYT</sequence>
<name>A0AAU7BQU7_9FLAO</name>
<organism evidence="1">
    <name type="scientific">Pontimicrobium sp. SW4</name>
    <dbReference type="NCBI Taxonomy" id="3153519"/>
    <lineage>
        <taxon>Bacteria</taxon>
        <taxon>Pseudomonadati</taxon>
        <taxon>Bacteroidota</taxon>
        <taxon>Flavobacteriia</taxon>
        <taxon>Flavobacteriales</taxon>
        <taxon>Flavobacteriaceae</taxon>
        <taxon>Pontimicrobium</taxon>
    </lineage>
</organism>
<accession>A0AAU7BQU7</accession>
<proteinExistence type="predicted"/>
<gene>
    <name evidence="1" type="ORF">ABGB03_11345</name>
</gene>
<dbReference type="RefSeq" id="WP_347922652.1">
    <property type="nucleotide sequence ID" value="NZ_CP157199.1"/>
</dbReference>
<evidence type="ECO:0000313" key="1">
    <source>
        <dbReference type="EMBL" id="XBG60451.1"/>
    </source>
</evidence>
<dbReference type="Pfam" id="PF09844">
    <property type="entry name" value="DUF2071"/>
    <property type="match status" value="1"/>
</dbReference>
<reference evidence="1" key="1">
    <citation type="submission" date="2024-05" db="EMBL/GenBank/DDBJ databases">
        <title>Pontimicrobium maritimus sp. nov., isolated form sea water.</title>
        <authorList>
            <person name="Muhammad N."/>
            <person name="Vuong T.Q."/>
            <person name="Han H.L."/>
            <person name="Kim S.-G."/>
        </authorList>
    </citation>
    <scope>NUCLEOTIDE SEQUENCE</scope>
    <source>
        <strain evidence="1">SW4</strain>
    </source>
</reference>